<evidence type="ECO:0000256" key="1">
    <source>
        <dbReference type="ARBA" id="ARBA00004123"/>
    </source>
</evidence>
<dbReference type="InterPro" id="IPR006563">
    <property type="entry name" value="POX_dom"/>
</dbReference>
<evidence type="ECO:0000259" key="10">
    <source>
        <dbReference type="PROSITE" id="PS50071"/>
    </source>
</evidence>
<dbReference type="GO" id="GO:0006355">
    <property type="term" value="P:regulation of DNA-templated transcription"/>
    <property type="evidence" value="ECO:0007669"/>
    <property type="project" value="InterPro"/>
</dbReference>
<dbReference type="GO" id="GO:0003677">
    <property type="term" value="F:DNA binding"/>
    <property type="evidence" value="ECO:0007669"/>
    <property type="project" value="UniProtKB-UniRule"/>
</dbReference>
<dbReference type="PANTHER" id="PTHR11850">
    <property type="entry name" value="HOMEOBOX PROTEIN TRANSCRIPTION FACTORS"/>
    <property type="match status" value="1"/>
</dbReference>
<dbReference type="FunCoup" id="A0A2G5EXP3">
    <property type="interactions" value="460"/>
</dbReference>
<keyword evidence="7 8" id="KW-0539">Nucleus</keyword>
<accession>A0A2G5EXP3</accession>
<dbReference type="SMART" id="SM00389">
    <property type="entry name" value="HOX"/>
    <property type="match status" value="1"/>
</dbReference>
<dbReference type="PROSITE" id="PS50071">
    <property type="entry name" value="HOMEOBOX_2"/>
    <property type="match status" value="1"/>
</dbReference>
<feature type="region of interest" description="Disordered" evidence="9">
    <location>
        <begin position="81"/>
        <end position="109"/>
    </location>
</feature>
<dbReference type="InParanoid" id="A0A2G5EXP3"/>
<dbReference type="SMART" id="SM00574">
    <property type="entry name" value="POX"/>
    <property type="match status" value="1"/>
</dbReference>
<dbReference type="Pfam" id="PF07526">
    <property type="entry name" value="POX"/>
    <property type="match status" value="1"/>
</dbReference>
<feature type="compositionally biased region" description="Polar residues" evidence="9">
    <location>
        <begin position="495"/>
        <end position="506"/>
    </location>
</feature>
<dbReference type="CDD" id="cd00086">
    <property type="entry name" value="homeodomain"/>
    <property type="match status" value="1"/>
</dbReference>
<dbReference type="InterPro" id="IPR001356">
    <property type="entry name" value="HD"/>
</dbReference>
<dbReference type="AlphaFoldDB" id="A0A2G5EXP3"/>
<comment type="subcellular location">
    <subcellularLocation>
        <location evidence="1 8">Nucleus</location>
    </subcellularLocation>
</comment>
<sequence>MTEGFQSSFHYVPQQSRRDKLRVFLDNQQVHDDEQQQQQQQQQLLDGLLPSLIPSHMLRKQGRVKGGTSARNSNNMHSISYYKNTTTSSSSSSSSSPSASHHYPHHHPYMLDPPLSSSLPLNVYPSSLQDYNNFYIAQTLPEFDNSAVVGEALPINPSTMHMYKPQALSLTNDSSQRLSLSLSSHHQQQLNLARSNLGCSSRGGGGGGASTSNDIRSAVPLGPFTGYASILKRSRFLVPAQQMLEDFCDVGQGFYVERNSGDSLTMEENLNDTGIVNDLMACSDGGEHHRKKKLRLITLLDEVYKRYKLYFQQTQTIVASFESVAGLGNAAPYTSFALKTMSKHFRCLKNAITDQLRFSSKSLGGERFNKNETLKFGTGEPWVHGQRTAYNSGILERRPVWRPQRGLPERAISVLRAWLFEHFLHPYPTDTDKQMLAKQTGLSRSQVSNWFINARVRLWKPMVEEIHTLETCQSDKGSGWEDQNSSKHNEFMTLENPSHSSKQPQIKSAFKAQDQHSKRSRKEHVYSPEKVTTESMNFSYNTSPSDHHHVGAGVGTSGGNSGVSLTLGLQQNNGYGLSEALPVNLPHRFGLEGNNEGYMIANFQASNQHYNEAVGGRLLHDFVG</sequence>
<evidence type="ECO:0000313" key="12">
    <source>
        <dbReference type="Proteomes" id="UP000230069"/>
    </source>
</evidence>
<evidence type="ECO:0000256" key="9">
    <source>
        <dbReference type="SAM" id="MobiDB-lite"/>
    </source>
</evidence>
<dbReference type="Proteomes" id="UP000230069">
    <property type="component" value="Unassembled WGS sequence"/>
</dbReference>
<keyword evidence="6" id="KW-0804">Transcription</keyword>
<proteinExistence type="inferred from homology"/>
<dbReference type="InterPro" id="IPR008422">
    <property type="entry name" value="KN_HD"/>
</dbReference>
<feature type="domain" description="Homeobox" evidence="10">
    <location>
        <begin position="398"/>
        <end position="461"/>
    </location>
</feature>
<keyword evidence="12" id="KW-1185">Reference proteome</keyword>
<dbReference type="FunFam" id="1.10.10.60:FF:000117">
    <property type="entry name" value="BEL1-like homeodomain protein 9"/>
    <property type="match status" value="1"/>
</dbReference>
<feature type="compositionally biased region" description="Basic and acidic residues" evidence="9">
    <location>
        <begin position="513"/>
        <end position="527"/>
    </location>
</feature>
<evidence type="ECO:0000256" key="8">
    <source>
        <dbReference type="PROSITE-ProRule" id="PRU00108"/>
    </source>
</evidence>
<dbReference type="InterPro" id="IPR050224">
    <property type="entry name" value="TALE_homeobox"/>
</dbReference>
<keyword evidence="5 8" id="KW-0371">Homeobox</keyword>
<evidence type="ECO:0000256" key="7">
    <source>
        <dbReference type="ARBA" id="ARBA00023242"/>
    </source>
</evidence>
<reference evidence="11 12" key="1">
    <citation type="submission" date="2017-09" db="EMBL/GenBank/DDBJ databases">
        <title>WGS assembly of Aquilegia coerulea Goldsmith.</title>
        <authorList>
            <person name="Hodges S."/>
            <person name="Kramer E."/>
            <person name="Nordborg M."/>
            <person name="Tomkins J."/>
            <person name="Borevitz J."/>
            <person name="Derieg N."/>
            <person name="Yan J."/>
            <person name="Mihaltcheva S."/>
            <person name="Hayes R.D."/>
            <person name="Rokhsar D."/>
        </authorList>
    </citation>
    <scope>NUCLEOTIDE SEQUENCE [LARGE SCALE GENOMIC DNA]</scope>
    <source>
        <strain evidence="12">cv. Goldsmith</strain>
    </source>
</reference>
<evidence type="ECO:0000313" key="11">
    <source>
        <dbReference type="EMBL" id="PIA60509.1"/>
    </source>
</evidence>
<feature type="compositionally biased region" description="Low complexity" evidence="9">
    <location>
        <begin position="88"/>
        <end position="101"/>
    </location>
</feature>
<protein>
    <recommendedName>
        <fullName evidence="10">Homeobox domain-containing protein</fullName>
    </recommendedName>
</protein>
<gene>
    <name evidence="11" type="ORF">AQUCO_00300184v1</name>
</gene>
<evidence type="ECO:0000256" key="3">
    <source>
        <dbReference type="ARBA" id="ARBA00023015"/>
    </source>
</evidence>
<dbReference type="GO" id="GO:0005634">
    <property type="term" value="C:nucleus"/>
    <property type="evidence" value="ECO:0007669"/>
    <property type="project" value="UniProtKB-SubCell"/>
</dbReference>
<keyword evidence="3" id="KW-0805">Transcription regulation</keyword>
<dbReference type="SUPFAM" id="SSF46689">
    <property type="entry name" value="Homeodomain-like"/>
    <property type="match status" value="1"/>
</dbReference>
<comment type="similarity">
    <text evidence="2">Belongs to the TALE/BELL homeobox family.</text>
</comment>
<evidence type="ECO:0000256" key="6">
    <source>
        <dbReference type="ARBA" id="ARBA00023163"/>
    </source>
</evidence>
<dbReference type="InterPro" id="IPR009057">
    <property type="entry name" value="Homeodomain-like_sf"/>
</dbReference>
<keyword evidence="4 8" id="KW-0238">DNA-binding</keyword>
<dbReference type="EMBL" id="KZ305020">
    <property type="protein sequence ID" value="PIA60509.1"/>
    <property type="molecule type" value="Genomic_DNA"/>
</dbReference>
<evidence type="ECO:0000256" key="4">
    <source>
        <dbReference type="ARBA" id="ARBA00023125"/>
    </source>
</evidence>
<dbReference type="STRING" id="218851.A0A2G5EXP3"/>
<name>A0A2G5EXP3_AQUCA</name>
<dbReference type="OrthoDB" id="10056939at2759"/>
<organism evidence="11 12">
    <name type="scientific">Aquilegia coerulea</name>
    <name type="common">Rocky mountain columbine</name>
    <dbReference type="NCBI Taxonomy" id="218851"/>
    <lineage>
        <taxon>Eukaryota</taxon>
        <taxon>Viridiplantae</taxon>
        <taxon>Streptophyta</taxon>
        <taxon>Embryophyta</taxon>
        <taxon>Tracheophyta</taxon>
        <taxon>Spermatophyta</taxon>
        <taxon>Magnoliopsida</taxon>
        <taxon>Ranunculales</taxon>
        <taxon>Ranunculaceae</taxon>
        <taxon>Thalictroideae</taxon>
        <taxon>Aquilegia</taxon>
    </lineage>
</organism>
<evidence type="ECO:0000256" key="2">
    <source>
        <dbReference type="ARBA" id="ARBA00006454"/>
    </source>
</evidence>
<evidence type="ECO:0000256" key="5">
    <source>
        <dbReference type="ARBA" id="ARBA00023155"/>
    </source>
</evidence>
<feature type="DNA-binding region" description="Homeobox" evidence="8">
    <location>
        <begin position="400"/>
        <end position="462"/>
    </location>
</feature>
<dbReference type="Gene3D" id="1.10.10.60">
    <property type="entry name" value="Homeodomain-like"/>
    <property type="match status" value="1"/>
</dbReference>
<dbReference type="Pfam" id="PF05920">
    <property type="entry name" value="Homeobox_KN"/>
    <property type="match status" value="1"/>
</dbReference>
<feature type="region of interest" description="Disordered" evidence="9">
    <location>
        <begin position="491"/>
        <end position="527"/>
    </location>
</feature>